<feature type="region of interest" description="Disordered" evidence="5">
    <location>
        <begin position="489"/>
        <end position="521"/>
    </location>
</feature>
<feature type="compositionally biased region" description="Low complexity" evidence="5">
    <location>
        <begin position="279"/>
        <end position="293"/>
    </location>
</feature>
<dbReference type="Gene3D" id="3.30.50.10">
    <property type="entry name" value="Erythroid Transcription Factor GATA-1, subunit A"/>
    <property type="match status" value="1"/>
</dbReference>
<dbReference type="InterPro" id="IPR013767">
    <property type="entry name" value="PAS_fold"/>
</dbReference>
<gene>
    <name evidence="8" type="ORF">PNOK_0090400</name>
</gene>
<feature type="compositionally biased region" description="Gly residues" evidence="5">
    <location>
        <begin position="489"/>
        <end position="499"/>
    </location>
</feature>
<dbReference type="SUPFAM" id="SSF55785">
    <property type="entry name" value="PYP-like sensor domain (PAS domain)"/>
    <property type="match status" value="1"/>
</dbReference>
<evidence type="ECO:0000313" key="9">
    <source>
        <dbReference type="Proteomes" id="UP000217199"/>
    </source>
</evidence>
<dbReference type="OrthoDB" id="2162994at2759"/>
<dbReference type="STRING" id="2282107.A0A286UW64"/>
<reference evidence="8 9" key="1">
    <citation type="journal article" date="2017" name="Mol. Ecol.">
        <title>Comparative and population genomic landscape of Phellinus noxius: A hypervariable fungus causing root rot in trees.</title>
        <authorList>
            <person name="Chung C.L."/>
            <person name="Lee T.J."/>
            <person name="Akiba M."/>
            <person name="Lee H.H."/>
            <person name="Kuo T.H."/>
            <person name="Liu D."/>
            <person name="Ke H.M."/>
            <person name="Yokoi T."/>
            <person name="Roa M.B."/>
            <person name="Lu M.J."/>
            <person name="Chang Y.Y."/>
            <person name="Ann P.J."/>
            <person name="Tsai J.N."/>
            <person name="Chen C.Y."/>
            <person name="Tzean S.S."/>
            <person name="Ota Y."/>
            <person name="Hattori T."/>
            <person name="Sahashi N."/>
            <person name="Liou R.F."/>
            <person name="Kikuchi T."/>
            <person name="Tsai I.J."/>
        </authorList>
    </citation>
    <scope>NUCLEOTIDE SEQUENCE [LARGE SCALE GENOMIC DNA]</scope>
    <source>
        <strain evidence="8 9">FFPRI411160</strain>
    </source>
</reference>
<feature type="compositionally biased region" description="Low complexity" evidence="5">
    <location>
        <begin position="509"/>
        <end position="521"/>
    </location>
</feature>
<protein>
    <submittedName>
        <fullName evidence="8">White collar 2 type of transcription factor</fullName>
    </submittedName>
</protein>
<feature type="region of interest" description="Disordered" evidence="5">
    <location>
        <begin position="408"/>
        <end position="443"/>
    </location>
</feature>
<comment type="caution">
    <text evidence="8">The sequence shown here is derived from an EMBL/GenBank/DDBJ whole genome shotgun (WGS) entry which is preliminary data.</text>
</comment>
<dbReference type="InterPro" id="IPR013088">
    <property type="entry name" value="Znf_NHR/GATA"/>
</dbReference>
<evidence type="ECO:0000256" key="2">
    <source>
        <dbReference type="ARBA" id="ARBA00022771"/>
    </source>
</evidence>
<dbReference type="InParanoid" id="A0A286UW64"/>
<dbReference type="InterPro" id="IPR000679">
    <property type="entry name" value="Znf_GATA"/>
</dbReference>
<dbReference type="SMART" id="SM00091">
    <property type="entry name" value="PAS"/>
    <property type="match status" value="1"/>
</dbReference>
<dbReference type="Proteomes" id="UP000217199">
    <property type="component" value="Unassembled WGS sequence"/>
</dbReference>
<dbReference type="GO" id="GO:0008270">
    <property type="term" value="F:zinc ion binding"/>
    <property type="evidence" value="ECO:0007669"/>
    <property type="project" value="UniProtKB-KW"/>
</dbReference>
<dbReference type="InterPro" id="IPR035965">
    <property type="entry name" value="PAS-like_dom_sf"/>
</dbReference>
<feature type="domain" description="PAS" evidence="6">
    <location>
        <begin position="53"/>
        <end position="102"/>
    </location>
</feature>
<organism evidence="8 9">
    <name type="scientific">Pyrrhoderma noxium</name>
    <dbReference type="NCBI Taxonomy" id="2282107"/>
    <lineage>
        <taxon>Eukaryota</taxon>
        <taxon>Fungi</taxon>
        <taxon>Dikarya</taxon>
        <taxon>Basidiomycota</taxon>
        <taxon>Agaricomycotina</taxon>
        <taxon>Agaricomycetes</taxon>
        <taxon>Hymenochaetales</taxon>
        <taxon>Hymenochaetaceae</taxon>
        <taxon>Pyrrhoderma</taxon>
    </lineage>
</organism>
<feature type="compositionally biased region" description="Polar residues" evidence="5">
    <location>
        <begin position="142"/>
        <end position="161"/>
    </location>
</feature>
<feature type="compositionally biased region" description="Low complexity" evidence="5">
    <location>
        <begin position="122"/>
        <end position="137"/>
    </location>
</feature>
<dbReference type="AlphaFoldDB" id="A0A286UW64"/>
<proteinExistence type="predicted"/>
<evidence type="ECO:0000256" key="5">
    <source>
        <dbReference type="SAM" id="MobiDB-lite"/>
    </source>
</evidence>
<evidence type="ECO:0000256" key="1">
    <source>
        <dbReference type="ARBA" id="ARBA00022723"/>
    </source>
</evidence>
<dbReference type="GO" id="GO:0006355">
    <property type="term" value="P:regulation of DNA-templated transcription"/>
    <property type="evidence" value="ECO:0007669"/>
    <property type="project" value="InterPro"/>
</dbReference>
<sequence>MPCTKRHCFMAYQSPPQPTTPISQQQQSKTQFEFTRRKKWTDVIISELPDTLILVLDSEARIQYVNASVRELLGWDVDELSESSVLTLINEDDRKRFHERFELTAHTLEPFASYTRFKCKPSSASSLTSSSPSTSAPVGIPETSQMVNSPQSVNQDQSHNSNQKELLFEVNGNLLFGPETSEKYAHLNGNNSSEVPKFFCFMAKPYPSRNMAILNTFLELKLENERLTQRRDLLKFEQQQRDIRVRGTIQSLNSPTSISNTTPTYTSPLSENSRPNVTNSDPSSSNKLSSTSNVQFSNHSFSRMPESAQALPSPANHKFEDSLSASGSGSGIGGKDDEDTDEGGKRKKPKKAHNAGPNQPQYVCTICGSTGSPEWRKGPKGPKTLCNACGLRWAKRAKKDGGDALGGIGGAGGANNPRGNSEGEGSPSLLTTTKSNSNPRAPMVHSALSVTPNVAKETTSSVFSLVSGVPPGQAHNTSFSPRVQIQGYQGQGIGQGQGQNQGLYSTHAQSTQQQQGGKTQTLENSQLHHPHLHIRTQHLGANQHLPSPSPTHITHAISSSAATVTCTNTTGTNSLEDTNYAMDHVHAYGHGHRHRLNADSSSNNSNINTGGHMHGQGQYLGPEVRTQDSYPQAQDHTMFPSQISLATSIQVPGGYSPIHSHPHPHIQPHSHSHPHSQMAYHPSLEQEQQRQPPPPQQQHQPEGRVDRDNNSMCHIYLITRMPGPGYMEAARINLKDMVILNIETQSNACL</sequence>
<evidence type="ECO:0000313" key="8">
    <source>
        <dbReference type="EMBL" id="PAV23836.1"/>
    </source>
</evidence>
<dbReference type="CDD" id="cd00130">
    <property type="entry name" value="PAS"/>
    <property type="match status" value="1"/>
</dbReference>
<evidence type="ECO:0000256" key="3">
    <source>
        <dbReference type="ARBA" id="ARBA00022833"/>
    </source>
</evidence>
<name>A0A286UW64_9AGAM</name>
<dbReference type="PANTHER" id="PTHR47255:SF4">
    <property type="entry name" value="GATA ZINC FINGER DOMAIN-CONTAINING PROTEIN 12"/>
    <property type="match status" value="1"/>
</dbReference>
<dbReference type="CDD" id="cd00202">
    <property type="entry name" value="ZnF_GATA"/>
    <property type="match status" value="1"/>
</dbReference>
<feature type="compositionally biased region" description="Low complexity" evidence="5">
    <location>
        <begin position="251"/>
        <end position="268"/>
    </location>
</feature>
<keyword evidence="9" id="KW-1185">Reference proteome</keyword>
<evidence type="ECO:0000259" key="7">
    <source>
        <dbReference type="PROSITE" id="PS50114"/>
    </source>
</evidence>
<accession>A0A286UW64</accession>
<dbReference type="Gene3D" id="3.30.450.20">
    <property type="entry name" value="PAS domain"/>
    <property type="match status" value="1"/>
</dbReference>
<dbReference type="SMART" id="SM00401">
    <property type="entry name" value="ZnF_GATA"/>
    <property type="match status" value="1"/>
</dbReference>
<keyword evidence="3" id="KW-0862">Zinc</keyword>
<feature type="compositionally biased region" description="Polar residues" evidence="5">
    <location>
        <begin position="428"/>
        <end position="439"/>
    </location>
</feature>
<feature type="domain" description="GATA-type" evidence="7">
    <location>
        <begin position="358"/>
        <end position="391"/>
    </location>
</feature>
<feature type="compositionally biased region" description="Polar residues" evidence="5">
    <location>
        <begin position="269"/>
        <end position="278"/>
    </location>
</feature>
<feature type="region of interest" description="Disordered" evidence="5">
    <location>
        <begin position="651"/>
        <end position="709"/>
    </location>
</feature>
<dbReference type="PROSITE" id="PS50112">
    <property type="entry name" value="PAS"/>
    <property type="match status" value="1"/>
</dbReference>
<feature type="region of interest" description="Disordered" evidence="5">
    <location>
        <begin position="122"/>
        <end position="161"/>
    </location>
</feature>
<dbReference type="PROSITE" id="PS00344">
    <property type="entry name" value="GATA_ZN_FINGER_1"/>
    <property type="match status" value="1"/>
</dbReference>
<evidence type="ECO:0000256" key="4">
    <source>
        <dbReference type="PROSITE-ProRule" id="PRU00094"/>
    </source>
</evidence>
<dbReference type="Pfam" id="PF00320">
    <property type="entry name" value="GATA"/>
    <property type="match status" value="1"/>
</dbReference>
<dbReference type="EMBL" id="NBII01000001">
    <property type="protein sequence ID" value="PAV23836.1"/>
    <property type="molecule type" value="Genomic_DNA"/>
</dbReference>
<dbReference type="PROSITE" id="PS50114">
    <property type="entry name" value="GATA_ZN_FINGER_2"/>
    <property type="match status" value="1"/>
</dbReference>
<dbReference type="PANTHER" id="PTHR47255">
    <property type="entry name" value="GATA TRANSCRIPTION FACTOR 22-RELATED"/>
    <property type="match status" value="1"/>
</dbReference>
<dbReference type="SUPFAM" id="SSF57716">
    <property type="entry name" value="Glucocorticoid receptor-like (DNA-binding domain)"/>
    <property type="match status" value="1"/>
</dbReference>
<dbReference type="InterPro" id="IPR052138">
    <property type="entry name" value="GATA_ZnFinger_Domain"/>
</dbReference>
<feature type="compositionally biased region" description="Basic residues" evidence="5">
    <location>
        <begin position="660"/>
        <end position="674"/>
    </location>
</feature>
<dbReference type="GO" id="GO:0043565">
    <property type="term" value="F:sequence-specific DNA binding"/>
    <property type="evidence" value="ECO:0007669"/>
    <property type="project" value="InterPro"/>
</dbReference>
<feature type="region of interest" description="Disordered" evidence="5">
    <location>
        <begin position="246"/>
        <end position="362"/>
    </location>
</feature>
<keyword evidence="2 4" id="KW-0863">Zinc-finger</keyword>
<dbReference type="NCBIfam" id="TIGR00229">
    <property type="entry name" value="sensory_box"/>
    <property type="match status" value="1"/>
</dbReference>
<evidence type="ECO:0000259" key="6">
    <source>
        <dbReference type="PROSITE" id="PS50112"/>
    </source>
</evidence>
<keyword evidence="1" id="KW-0479">Metal-binding</keyword>
<dbReference type="InterPro" id="IPR000014">
    <property type="entry name" value="PAS"/>
</dbReference>
<feature type="region of interest" description="Disordered" evidence="5">
    <location>
        <begin position="593"/>
        <end position="632"/>
    </location>
</feature>
<dbReference type="Pfam" id="PF00989">
    <property type="entry name" value="PAS"/>
    <property type="match status" value="1"/>
</dbReference>